<evidence type="ECO:0000313" key="2">
    <source>
        <dbReference type="Proteomes" id="UP000501690"/>
    </source>
</evidence>
<reference evidence="1 2" key="1">
    <citation type="submission" date="2019-04" db="EMBL/GenBank/DDBJ databases">
        <title>An improved genome assembly and genetic linkage map for asparagus bean, Vigna unguiculata ssp. sesquipedialis.</title>
        <authorList>
            <person name="Xia Q."/>
            <person name="Zhang R."/>
            <person name="Dong Y."/>
        </authorList>
    </citation>
    <scope>NUCLEOTIDE SEQUENCE [LARGE SCALE GENOMIC DNA]</scope>
    <source>
        <tissue evidence="1">Leaf</tissue>
    </source>
</reference>
<dbReference type="AlphaFoldDB" id="A0A4D6N126"/>
<gene>
    <name evidence="1" type="ORF">DEO72_LG9g1598</name>
</gene>
<accession>A0A4D6N126</accession>
<dbReference type="EMBL" id="CP039353">
    <property type="protein sequence ID" value="QCE06584.1"/>
    <property type="molecule type" value="Genomic_DNA"/>
</dbReference>
<proteinExistence type="predicted"/>
<name>A0A4D6N126_VIGUN</name>
<dbReference type="Proteomes" id="UP000501690">
    <property type="component" value="Linkage Group LG9"/>
</dbReference>
<organism evidence="1 2">
    <name type="scientific">Vigna unguiculata</name>
    <name type="common">Cowpea</name>
    <dbReference type="NCBI Taxonomy" id="3917"/>
    <lineage>
        <taxon>Eukaryota</taxon>
        <taxon>Viridiplantae</taxon>
        <taxon>Streptophyta</taxon>
        <taxon>Embryophyta</taxon>
        <taxon>Tracheophyta</taxon>
        <taxon>Spermatophyta</taxon>
        <taxon>Magnoliopsida</taxon>
        <taxon>eudicotyledons</taxon>
        <taxon>Gunneridae</taxon>
        <taxon>Pentapetalae</taxon>
        <taxon>rosids</taxon>
        <taxon>fabids</taxon>
        <taxon>Fabales</taxon>
        <taxon>Fabaceae</taxon>
        <taxon>Papilionoideae</taxon>
        <taxon>50 kb inversion clade</taxon>
        <taxon>NPAAA clade</taxon>
        <taxon>indigoferoid/millettioid clade</taxon>
        <taxon>Phaseoleae</taxon>
        <taxon>Vigna</taxon>
    </lineage>
</organism>
<protein>
    <submittedName>
        <fullName evidence="1">Uncharacterized protein</fullName>
    </submittedName>
</protein>
<evidence type="ECO:0000313" key="1">
    <source>
        <dbReference type="EMBL" id="QCE06584.1"/>
    </source>
</evidence>
<sequence>MQVTSHFSSSLLYVIGRECPSEYPHILFSITHAPQRFEEYNVYEALSSTSHVSNIDCGYDFTPQRFP</sequence>
<keyword evidence="2" id="KW-1185">Reference proteome</keyword>